<name>A0AA92TQQ8_9BACT</name>
<organism evidence="1 2">
    <name type="scientific">Segatella copri</name>
    <dbReference type="NCBI Taxonomy" id="165179"/>
    <lineage>
        <taxon>Bacteria</taxon>
        <taxon>Pseudomonadati</taxon>
        <taxon>Bacteroidota</taxon>
        <taxon>Bacteroidia</taxon>
        <taxon>Bacteroidales</taxon>
        <taxon>Prevotellaceae</taxon>
        <taxon>Segatella</taxon>
    </lineage>
</organism>
<sequence length="262" mass="30332">MAIQIFDNECVESHPIYEKAGALLSDVCKRDYKDNFFDERIECLDMDTYEVMICGGQKQATMDAVIGIADYENNHKTNCKLLMVELRLGYKSTQGLEAASLNRKVSHTLELLNPAVCLVSDKAIFVFDGLLCQQAIHWMFSKRYSNVSKKEWVVMSPTMFCKAYLAPEDLPYQPILDFVKGKADFAKMLENKSWQQIYKSLQWWGKAYYKYCYIAEEATLIASLISEVWEDLKSHKHEMTDDDLLSFSIYAEDYPDFNLDEL</sequence>
<comment type="caution">
    <text evidence="1">The sequence shown here is derived from an EMBL/GenBank/DDBJ whole genome shotgun (WGS) entry which is preliminary data.</text>
</comment>
<dbReference type="Proteomes" id="UP000285236">
    <property type="component" value="Unassembled WGS sequence"/>
</dbReference>
<dbReference type="RefSeq" id="WP_118081125.1">
    <property type="nucleotide sequence ID" value="NZ_QRYP01000035.1"/>
</dbReference>
<reference evidence="1 2" key="1">
    <citation type="submission" date="2018-08" db="EMBL/GenBank/DDBJ databases">
        <title>A genome reference for cultivated species of the human gut microbiota.</title>
        <authorList>
            <person name="Zou Y."/>
            <person name="Xue W."/>
            <person name="Luo G."/>
        </authorList>
    </citation>
    <scope>NUCLEOTIDE SEQUENCE [LARGE SCALE GENOMIC DNA]</scope>
    <source>
        <strain evidence="1 2">AF15-25</strain>
    </source>
</reference>
<evidence type="ECO:0000313" key="1">
    <source>
        <dbReference type="EMBL" id="RGU94194.1"/>
    </source>
</evidence>
<protein>
    <submittedName>
        <fullName evidence="1">Uncharacterized protein</fullName>
    </submittedName>
</protein>
<accession>A0AA92TQQ8</accession>
<gene>
    <name evidence="1" type="ORF">DWW35_11665</name>
</gene>
<proteinExistence type="predicted"/>
<evidence type="ECO:0000313" key="2">
    <source>
        <dbReference type="Proteomes" id="UP000285236"/>
    </source>
</evidence>
<dbReference type="EMBL" id="QRYP01000035">
    <property type="protein sequence ID" value="RGU94194.1"/>
    <property type="molecule type" value="Genomic_DNA"/>
</dbReference>
<dbReference type="AlphaFoldDB" id="A0AA92TQQ8"/>